<name>A0ACC7P347_9BACL</name>
<proteinExistence type="predicted"/>
<reference evidence="1" key="1">
    <citation type="submission" date="2024-12" db="EMBL/GenBank/DDBJ databases">
        <authorList>
            <person name="Wu N."/>
        </authorList>
    </citation>
    <scope>NUCLEOTIDE SEQUENCE</scope>
    <source>
        <strain evidence="1">P15</strain>
    </source>
</reference>
<protein>
    <submittedName>
        <fullName evidence="1">Amidohydrolase</fullName>
        <ecNumber evidence="1">3.5.-.-</ecNumber>
    </submittedName>
</protein>
<dbReference type="Proteomes" id="UP001631969">
    <property type="component" value="Unassembled WGS sequence"/>
</dbReference>
<dbReference type="EC" id="3.5.-.-" evidence="1"/>
<accession>A0ACC7P347</accession>
<evidence type="ECO:0000313" key="1">
    <source>
        <dbReference type="EMBL" id="MFM9331476.1"/>
    </source>
</evidence>
<keyword evidence="1" id="KW-0378">Hydrolase</keyword>
<evidence type="ECO:0000313" key="2">
    <source>
        <dbReference type="Proteomes" id="UP001631969"/>
    </source>
</evidence>
<gene>
    <name evidence="1" type="ORF">ACI1P1_24575</name>
</gene>
<dbReference type="EMBL" id="JBJURJ010000018">
    <property type="protein sequence ID" value="MFM9331476.1"/>
    <property type="molecule type" value="Genomic_DNA"/>
</dbReference>
<keyword evidence="2" id="KW-1185">Reference proteome</keyword>
<comment type="caution">
    <text evidence="1">The sequence shown here is derived from an EMBL/GenBank/DDBJ whole genome shotgun (WGS) entry which is preliminary data.</text>
</comment>
<sequence length="529" mass="57597">MEGTWFYGGRSPYPGQGEQSVSIYCEEGRIRAVGSDRELELLLGGRNAVRVNLDGGYVLPGLTDCHMHLSMQGMKLAALDFSGASSKEEMLGLLKQRAEKTPPGEWILGLNWNENAFQPAVAPTRDELDAVTTRHPVLLTRVCYHSMLANTEAFRRAGVSEDTVDPASGSFGRDEGGVLNGRIYEDAGAVFQTAVPKPDYAEKKANIRRAAQYALSLGLTAVHTDDLRYLGEVDTLLRIHRELREEGILLRTHQLVNYTHLAEAKALGLQAGSGSEWLRIGAAKMFADGVLGGRTAWLSEPYADAPGQSGYPIHTPEAFAAIVTEAREAGYPVAVHAIGDFAVDLVLAELERQPLPQAAGLPDRLIHVPVLRGDQLARMGRLRLAADIQPPFVTGDYPWVLERLGQRAVHRYAWRTLLSAGIPCGGSSDAPIEPLSPLYGLYTAVARRKPGETHTGYEPGEKLSLAEAIRLYTYGSAQTAGEERERGLLAPGYGADFTVVDRPFADDPEEWLGMQVRRTVVNGQTAFAI</sequence>
<organism evidence="1 2">
    <name type="scientific">Paenibacillus mesotrionivorans</name>
    <dbReference type="NCBI Taxonomy" id="3160968"/>
    <lineage>
        <taxon>Bacteria</taxon>
        <taxon>Bacillati</taxon>
        <taxon>Bacillota</taxon>
        <taxon>Bacilli</taxon>
        <taxon>Bacillales</taxon>
        <taxon>Paenibacillaceae</taxon>
        <taxon>Paenibacillus</taxon>
    </lineage>
</organism>